<keyword evidence="3" id="KW-1185">Reference proteome</keyword>
<gene>
    <name evidence="2" type="ORF">IPOD504_LOCUS6403</name>
</gene>
<feature type="compositionally biased region" description="Basic and acidic residues" evidence="1">
    <location>
        <begin position="74"/>
        <end position="85"/>
    </location>
</feature>
<feature type="compositionally biased region" description="Basic residues" evidence="1">
    <location>
        <begin position="51"/>
        <end position="67"/>
    </location>
</feature>
<dbReference type="EMBL" id="OW152830">
    <property type="protein sequence ID" value="CAH2048821.1"/>
    <property type="molecule type" value="Genomic_DNA"/>
</dbReference>
<feature type="region of interest" description="Disordered" evidence="1">
    <location>
        <begin position="1"/>
        <end position="33"/>
    </location>
</feature>
<reference evidence="2" key="1">
    <citation type="submission" date="2022-03" db="EMBL/GenBank/DDBJ databases">
        <authorList>
            <person name="Martin H S."/>
        </authorList>
    </citation>
    <scope>NUCLEOTIDE SEQUENCE</scope>
</reference>
<organism evidence="2 3">
    <name type="scientific">Iphiclides podalirius</name>
    <name type="common">scarce swallowtail</name>
    <dbReference type="NCBI Taxonomy" id="110791"/>
    <lineage>
        <taxon>Eukaryota</taxon>
        <taxon>Metazoa</taxon>
        <taxon>Ecdysozoa</taxon>
        <taxon>Arthropoda</taxon>
        <taxon>Hexapoda</taxon>
        <taxon>Insecta</taxon>
        <taxon>Pterygota</taxon>
        <taxon>Neoptera</taxon>
        <taxon>Endopterygota</taxon>
        <taxon>Lepidoptera</taxon>
        <taxon>Glossata</taxon>
        <taxon>Ditrysia</taxon>
        <taxon>Papilionoidea</taxon>
        <taxon>Papilionidae</taxon>
        <taxon>Papilioninae</taxon>
        <taxon>Iphiclides</taxon>
    </lineage>
</organism>
<feature type="non-terminal residue" evidence="2">
    <location>
        <position position="116"/>
    </location>
</feature>
<proteinExistence type="predicted"/>
<evidence type="ECO:0000313" key="3">
    <source>
        <dbReference type="Proteomes" id="UP000837857"/>
    </source>
</evidence>
<dbReference type="Proteomes" id="UP000837857">
    <property type="component" value="Chromosome 18"/>
</dbReference>
<name>A0ABN8I4U2_9NEOP</name>
<accession>A0ABN8I4U2</accession>
<evidence type="ECO:0000256" key="1">
    <source>
        <dbReference type="SAM" id="MobiDB-lite"/>
    </source>
</evidence>
<evidence type="ECO:0000313" key="2">
    <source>
        <dbReference type="EMBL" id="CAH2048821.1"/>
    </source>
</evidence>
<sequence length="116" mass="13369">MLDGPVASTKSHHVRQPSTRNRTKPPMPDRDELENRFIKVLTGLISRRMIGRRGYTKRSQSTHRSRLHSSTPMRLERAATDRWRTQDSPPGEDSEATLWIESACNSMQHVRYDIAA</sequence>
<feature type="region of interest" description="Disordered" evidence="1">
    <location>
        <begin position="51"/>
        <end position="95"/>
    </location>
</feature>
<protein>
    <submittedName>
        <fullName evidence="2">Uncharacterized protein</fullName>
    </submittedName>
</protein>